<dbReference type="AlphaFoldDB" id="A0AAD4QUQ8"/>
<dbReference type="InterPro" id="IPR019424">
    <property type="entry name" value="7TM_GPCR_Srsx"/>
</dbReference>
<evidence type="ECO:0000313" key="8">
    <source>
        <dbReference type="Proteomes" id="UP001201812"/>
    </source>
</evidence>
<dbReference type="Proteomes" id="UP001201812">
    <property type="component" value="Unassembled WGS sequence"/>
</dbReference>
<feature type="transmembrane region" description="Helical" evidence="5">
    <location>
        <begin position="138"/>
        <end position="167"/>
    </location>
</feature>
<organism evidence="7 8">
    <name type="scientific">Ditylenchus destructor</name>
    <dbReference type="NCBI Taxonomy" id="166010"/>
    <lineage>
        <taxon>Eukaryota</taxon>
        <taxon>Metazoa</taxon>
        <taxon>Ecdysozoa</taxon>
        <taxon>Nematoda</taxon>
        <taxon>Chromadorea</taxon>
        <taxon>Rhabditida</taxon>
        <taxon>Tylenchina</taxon>
        <taxon>Tylenchomorpha</taxon>
        <taxon>Sphaerularioidea</taxon>
        <taxon>Anguinidae</taxon>
        <taxon>Anguininae</taxon>
        <taxon>Ditylenchus</taxon>
    </lineage>
</organism>
<reference evidence="7" key="1">
    <citation type="submission" date="2022-01" db="EMBL/GenBank/DDBJ databases">
        <title>Genome Sequence Resource for Two Populations of Ditylenchus destructor, the Migratory Endoparasitic Phytonematode.</title>
        <authorList>
            <person name="Zhang H."/>
            <person name="Lin R."/>
            <person name="Xie B."/>
        </authorList>
    </citation>
    <scope>NUCLEOTIDE SEQUENCE</scope>
    <source>
        <strain evidence="7">BazhouSP</strain>
    </source>
</reference>
<dbReference type="Pfam" id="PF10320">
    <property type="entry name" value="7TM_GPCR_Srsx"/>
    <property type="match status" value="1"/>
</dbReference>
<dbReference type="GO" id="GO:0016020">
    <property type="term" value="C:membrane"/>
    <property type="evidence" value="ECO:0007669"/>
    <property type="project" value="UniProtKB-SubCell"/>
</dbReference>
<sequence length="340" mass="38846">MTEEYPEVSSNPYDVPQTIVNLLIVRAIVGFAGIVLNLDLVYVIYKNKNLQNSTSFLLALNAICNVLYEIEFIINAVVVTGLAFNGLQVIQAKPCTFLLLLPIFATNASVLLMLFIGLDRLIRVMFPMWFHNDNMTTWCYLAVVIGICLSYGMFIAYKCVVVSTWWSTERYVTCSVAELYVADVNKLIVKLNIIFNPMTAVCYLAVWISFKWRQKLHHVSDKSARRVFQSLSVTMLLAFFGWFLHSTYVLVLTYLLQLRFFDMWWIGACITILMAIASASFAPMLFIYSREYKKAFCRQFQNVIERIVQIISNAGNSKTSAAMYNVKYVSPKKQEAVVIS</sequence>
<dbReference type="InterPro" id="IPR017452">
    <property type="entry name" value="GPCR_Rhodpsn_7TM"/>
</dbReference>
<comment type="subcellular location">
    <subcellularLocation>
        <location evidence="1">Membrane</location>
    </subcellularLocation>
</comment>
<dbReference type="EMBL" id="JAKKPZ010000098">
    <property type="protein sequence ID" value="KAI1702459.1"/>
    <property type="molecule type" value="Genomic_DNA"/>
</dbReference>
<protein>
    <submittedName>
        <fullName evidence="7">Serpentine type 7TM GPCR chemoreceptor srsx domain-containing protein</fullName>
    </submittedName>
</protein>
<name>A0AAD4QUQ8_9BILA</name>
<dbReference type="PANTHER" id="PTHR23360">
    <property type="entry name" value="G-PROTEIN COUPLED RECEPTORS FAMILY 1 PROFILE DOMAIN-CONTAINING PROTEIN-RELATED"/>
    <property type="match status" value="1"/>
</dbReference>
<gene>
    <name evidence="7" type="ORF">DdX_15470</name>
</gene>
<keyword evidence="4 5" id="KW-0472">Membrane</keyword>
<evidence type="ECO:0000256" key="5">
    <source>
        <dbReference type="SAM" id="Phobius"/>
    </source>
</evidence>
<dbReference type="SUPFAM" id="SSF81321">
    <property type="entry name" value="Family A G protein-coupled receptor-like"/>
    <property type="match status" value="1"/>
</dbReference>
<dbReference type="InterPro" id="IPR000276">
    <property type="entry name" value="GPCR_Rhodpsn"/>
</dbReference>
<keyword evidence="3 5" id="KW-1133">Transmembrane helix</keyword>
<dbReference type="InterPro" id="IPR047130">
    <property type="entry name" value="7TM_GPCR_Srsx_nematod"/>
</dbReference>
<feature type="transmembrane region" description="Helical" evidence="5">
    <location>
        <begin position="96"/>
        <end position="118"/>
    </location>
</feature>
<dbReference type="PROSITE" id="PS50262">
    <property type="entry name" value="G_PROTEIN_RECEP_F1_2"/>
    <property type="match status" value="1"/>
</dbReference>
<evidence type="ECO:0000256" key="3">
    <source>
        <dbReference type="ARBA" id="ARBA00022989"/>
    </source>
</evidence>
<dbReference type="GO" id="GO:0004930">
    <property type="term" value="F:G protein-coupled receptor activity"/>
    <property type="evidence" value="ECO:0007669"/>
    <property type="project" value="InterPro"/>
</dbReference>
<evidence type="ECO:0000256" key="2">
    <source>
        <dbReference type="ARBA" id="ARBA00022692"/>
    </source>
</evidence>
<feature type="transmembrane region" description="Helical" evidence="5">
    <location>
        <begin position="263"/>
        <end position="288"/>
    </location>
</feature>
<feature type="domain" description="G-protein coupled receptors family 1 profile" evidence="6">
    <location>
        <begin position="36"/>
        <end position="286"/>
    </location>
</feature>
<dbReference type="Gene3D" id="1.20.1070.10">
    <property type="entry name" value="Rhodopsin 7-helix transmembrane proteins"/>
    <property type="match status" value="1"/>
</dbReference>
<feature type="transmembrane region" description="Helical" evidence="5">
    <location>
        <begin position="57"/>
        <end position="84"/>
    </location>
</feature>
<keyword evidence="8" id="KW-1185">Reference proteome</keyword>
<accession>A0AAD4QUQ8</accession>
<evidence type="ECO:0000259" key="6">
    <source>
        <dbReference type="PROSITE" id="PS50262"/>
    </source>
</evidence>
<feature type="transmembrane region" description="Helical" evidence="5">
    <location>
        <begin position="20"/>
        <end position="45"/>
    </location>
</feature>
<evidence type="ECO:0000313" key="7">
    <source>
        <dbReference type="EMBL" id="KAI1702459.1"/>
    </source>
</evidence>
<proteinExistence type="predicted"/>
<dbReference type="CDD" id="cd00637">
    <property type="entry name" value="7tm_classA_rhodopsin-like"/>
    <property type="match status" value="1"/>
</dbReference>
<feature type="transmembrane region" description="Helical" evidence="5">
    <location>
        <begin position="187"/>
        <end position="210"/>
    </location>
</feature>
<keyword evidence="2 5" id="KW-0812">Transmembrane</keyword>
<evidence type="ECO:0000256" key="1">
    <source>
        <dbReference type="ARBA" id="ARBA00004370"/>
    </source>
</evidence>
<dbReference type="SMART" id="SM01381">
    <property type="entry name" value="7TM_GPCR_Srsx"/>
    <property type="match status" value="1"/>
</dbReference>
<comment type="caution">
    <text evidence="7">The sequence shown here is derived from an EMBL/GenBank/DDBJ whole genome shotgun (WGS) entry which is preliminary data.</text>
</comment>
<evidence type="ECO:0000256" key="4">
    <source>
        <dbReference type="ARBA" id="ARBA00023136"/>
    </source>
</evidence>
<feature type="transmembrane region" description="Helical" evidence="5">
    <location>
        <begin position="231"/>
        <end position="257"/>
    </location>
</feature>